<gene>
    <name evidence="2" type="ORF">UFOPK3773_00211</name>
</gene>
<evidence type="ECO:0000259" key="1">
    <source>
        <dbReference type="PROSITE" id="PS50943"/>
    </source>
</evidence>
<sequence>MIAMSRTATAALRLLGTRIELGRRALGWSIEDTAARLGVNPRTVRAIEHGAQTVSAGAVFAYADLVGVRLFGLEGDDLARAQRAGEDILALLPERTPAPLRTVLDDEPGF</sequence>
<feature type="domain" description="HTH cro/C1-type" evidence="1">
    <location>
        <begin position="19"/>
        <end position="73"/>
    </location>
</feature>
<dbReference type="InterPro" id="IPR010982">
    <property type="entry name" value="Lambda_DNA-bd_dom_sf"/>
</dbReference>
<dbReference type="SUPFAM" id="SSF47413">
    <property type="entry name" value="lambda repressor-like DNA-binding domains"/>
    <property type="match status" value="1"/>
</dbReference>
<dbReference type="Pfam" id="PF01381">
    <property type="entry name" value="HTH_3"/>
    <property type="match status" value="1"/>
</dbReference>
<proteinExistence type="predicted"/>
<protein>
    <submittedName>
        <fullName evidence="2">Unannotated protein</fullName>
    </submittedName>
</protein>
<accession>A0A6J7II95</accession>
<organism evidence="2">
    <name type="scientific">freshwater metagenome</name>
    <dbReference type="NCBI Taxonomy" id="449393"/>
    <lineage>
        <taxon>unclassified sequences</taxon>
        <taxon>metagenomes</taxon>
        <taxon>ecological metagenomes</taxon>
    </lineage>
</organism>
<evidence type="ECO:0000313" key="2">
    <source>
        <dbReference type="EMBL" id="CAB4930505.1"/>
    </source>
</evidence>
<dbReference type="EMBL" id="CAFBNF010000011">
    <property type="protein sequence ID" value="CAB4930505.1"/>
    <property type="molecule type" value="Genomic_DNA"/>
</dbReference>
<dbReference type="SMART" id="SM00530">
    <property type="entry name" value="HTH_XRE"/>
    <property type="match status" value="1"/>
</dbReference>
<name>A0A6J7II95_9ZZZZ</name>
<dbReference type="GO" id="GO:0003677">
    <property type="term" value="F:DNA binding"/>
    <property type="evidence" value="ECO:0007669"/>
    <property type="project" value="InterPro"/>
</dbReference>
<dbReference type="Gene3D" id="1.10.260.40">
    <property type="entry name" value="lambda repressor-like DNA-binding domains"/>
    <property type="match status" value="1"/>
</dbReference>
<dbReference type="InterPro" id="IPR001387">
    <property type="entry name" value="Cro/C1-type_HTH"/>
</dbReference>
<reference evidence="2" key="1">
    <citation type="submission" date="2020-05" db="EMBL/GenBank/DDBJ databases">
        <authorList>
            <person name="Chiriac C."/>
            <person name="Salcher M."/>
            <person name="Ghai R."/>
            <person name="Kavagutti S V."/>
        </authorList>
    </citation>
    <scope>NUCLEOTIDE SEQUENCE</scope>
</reference>
<dbReference type="PROSITE" id="PS50943">
    <property type="entry name" value="HTH_CROC1"/>
    <property type="match status" value="1"/>
</dbReference>
<dbReference type="CDD" id="cd00093">
    <property type="entry name" value="HTH_XRE"/>
    <property type="match status" value="1"/>
</dbReference>
<dbReference type="AlphaFoldDB" id="A0A6J7II95"/>